<proteinExistence type="predicted"/>
<reference evidence="1 2" key="1">
    <citation type="submission" date="2012-04" db="EMBL/GenBank/DDBJ databases">
        <title>The Genome Sequence of Bartonella koehlerae C-29.</title>
        <authorList>
            <consortium name="The Broad Institute Genome Sequencing Platform"/>
            <consortium name="The Broad Institute Genome Sequencing Center for Infectious Disease"/>
            <person name="Feldgarden M."/>
            <person name="Kirby J."/>
            <person name="Kosoy M."/>
            <person name="Birtles R."/>
            <person name="Probert W.S."/>
            <person name="Chiaraviglio L."/>
            <person name="Walker B."/>
            <person name="Young S.K."/>
            <person name="Zeng Q."/>
            <person name="Gargeya S."/>
            <person name="Fitzgerald M."/>
            <person name="Haas B."/>
            <person name="Abouelleil A."/>
            <person name="Alvarado L."/>
            <person name="Arachchi H.M."/>
            <person name="Berlin A.M."/>
            <person name="Chapman S.B."/>
            <person name="Goldberg J."/>
            <person name="Griggs A."/>
            <person name="Gujja S."/>
            <person name="Hansen M."/>
            <person name="Howarth C."/>
            <person name="Imamovic A."/>
            <person name="Larimer J."/>
            <person name="McCowen C."/>
            <person name="Montmayeur A."/>
            <person name="Murphy C."/>
            <person name="Neiman D."/>
            <person name="Pearson M."/>
            <person name="Priest M."/>
            <person name="Roberts A."/>
            <person name="Saif S."/>
            <person name="Shea T."/>
            <person name="Sisk P."/>
            <person name="Sykes S."/>
            <person name="Wortman J."/>
            <person name="Nusbaum C."/>
            <person name="Birren B."/>
        </authorList>
    </citation>
    <scope>NUCLEOTIDE SEQUENCE [LARGE SCALE GENOMIC DNA]</scope>
    <source>
        <strain evidence="1 2">C-29</strain>
    </source>
</reference>
<protein>
    <submittedName>
        <fullName evidence="1">Uncharacterized protein</fullName>
    </submittedName>
</protein>
<dbReference type="Proteomes" id="UP000027015">
    <property type="component" value="Unassembled WGS sequence"/>
</dbReference>
<dbReference type="EMBL" id="AHPL01000007">
    <property type="protein sequence ID" value="KEC55483.1"/>
    <property type="molecule type" value="Genomic_DNA"/>
</dbReference>
<dbReference type="PATRIC" id="fig|1134510.3.peg.882"/>
<dbReference type="RefSeq" id="WP_246797512.1">
    <property type="nucleotide sequence ID" value="NZ_CADEAH010000003.1"/>
</dbReference>
<accession>A0A067WFB9</accession>
<evidence type="ECO:0000313" key="2">
    <source>
        <dbReference type="Proteomes" id="UP000027015"/>
    </source>
</evidence>
<gene>
    <name evidence="1" type="ORF">O9A_00763</name>
</gene>
<sequence>MRITSIILIFIGLIGIIKQAIFIAEGGEGRCDFYCDFSSGSNKNVVYDC</sequence>
<dbReference type="STRING" id="1134510.O9A_00763"/>
<evidence type="ECO:0000313" key="1">
    <source>
        <dbReference type="EMBL" id="KEC55483.1"/>
    </source>
</evidence>
<organism evidence="1 2">
    <name type="scientific">Bartonella koehlerae C-29</name>
    <dbReference type="NCBI Taxonomy" id="1134510"/>
    <lineage>
        <taxon>Bacteria</taxon>
        <taxon>Pseudomonadati</taxon>
        <taxon>Pseudomonadota</taxon>
        <taxon>Alphaproteobacteria</taxon>
        <taxon>Hyphomicrobiales</taxon>
        <taxon>Bartonellaceae</taxon>
        <taxon>Bartonella</taxon>
    </lineage>
</organism>
<keyword evidence="2" id="KW-1185">Reference proteome</keyword>
<comment type="caution">
    <text evidence="1">The sequence shown here is derived from an EMBL/GenBank/DDBJ whole genome shotgun (WGS) entry which is preliminary data.</text>
</comment>
<name>A0A067WFB9_9HYPH</name>
<dbReference type="AlphaFoldDB" id="A0A067WFB9"/>
<dbReference type="HOGENOM" id="CLU_214758_0_0_5"/>